<evidence type="ECO:0000259" key="2">
    <source>
        <dbReference type="PROSITE" id="PS50006"/>
    </source>
</evidence>
<dbReference type="EMBL" id="JAPDMZ010000208">
    <property type="protein sequence ID" value="KAK0546022.1"/>
    <property type="molecule type" value="Genomic_DNA"/>
</dbReference>
<evidence type="ECO:0000313" key="4">
    <source>
        <dbReference type="Proteomes" id="UP001176517"/>
    </source>
</evidence>
<name>A0AAN6JPI5_9BASI</name>
<feature type="compositionally biased region" description="Low complexity" evidence="1">
    <location>
        <begin position="465"/>
        <end position="475"/>
    </location>
</feature>
<accession>A0AAN6JPI5</accession>
<organism evidence="3 4">
    <name type="scientific">Tilletia horrida</name>
    <dbReference type="NCBI Taxonomy" id="155126"/>
    <lineage>
        <taxon>Eukaryota</taxon>
        <taxon>Fungi</taxon>
        <taxon>Dikarya</taxon>
        <taxon>Basidiomycota</taxon>
        <taxon>Ustilaginomycotina</taxon>
        <taxon>Exobasidiomycetes</taxon>
        <taxon>Tilletiales</taxon>
        <taxon>Tilletiaceae</taxon>
        <taxon>Tilletia</taxon>
    </lineage>
</organism>
<feature type="domain" description="FHA" evidence="2">
    <location>
        <begin position="171"/>
        <end position="245"/>
    </location>
</feature>
<dbReference type="SUPFAM" id="SSF49879">
    <property type="entry name" value="SMAD/FHA domain"/>
    <property type="match status" value="1"/>
</dbReference>
<feature type="compositionally biased region" description="Polar residues" evidence="1">
    <location>
        <begin position="49"/>
        <end position="58"/>
    </location>
</feature>
<dbReference type="InterPro" id="IPR008984">
    <property type="entry name" value="SMAD_FHA_dom_sf"/>
</dbReference>
<dbReference type="Gene3D" id="2.60.200.20">
    <property type="match status" value="1"/>
</dbReference>
<feature type="region of interest" description="Disordered" evidence="1">
    <location>
        <begin position="817"/>
        <end position="838"/>
    </location>
</feature>
<proteinExistence type="predicted"/>
<feature type="compositionally biased region" description="Polar residues" evidence="1">
    <location>
        <begin position="292"/>
        <end position="305"/>
    </location>
</feature>
<feature type="compositionally biased region" description="Low complexity" evidence="1">
    <location>
        <begin position="512"/>
        <end position="527"/>
    </location>
</feature>
<feature type="region of interest" description="Disordered" evidence="1">
    <location>
        <begin position="121"/>
        <end position="145"/>
    </location>
</feature>
<dbReference type="CDD" id="cd00060">
    <property type="entry name" value="FHA"/>
    <property type="match status" value="1"/>
</dbReference>
<feature type="compositionally biased region" description="Polar residues" evidence="1">
    <location>
        <begin position="24"/>
        <end position="42"/>
    </location>
</feature>
<feature type="compositionally biased region" description="Low complexity" evidence="1">
    <location>
        <begin position="131"/>
        <end position="145"/>
    </location>
</feature>
<feature type="region of interest" description="Disordered" evidence="1">
    <location>
        <begin position="399"/>
        <end position="578"/>
    </location>
</feature>
<reference evidence="3" key="1">
    <citation type="journal article" date="2023" name="PhytoFront">
        <title>Draft Genome Resources of Seven Strains of Tilletia horrida, Causal Agent of Kernel Smut of Rice.</title>
        <authorList>
            <person name="Khanal S."/>
            <person name="Antony Babu S."/>
            <person name="Zhou X.G."/>
        </authorList>
    </citation>
    <scope>NUCLEOTIDE SEQUENCE</scope>
    <source>
        <strain evidence="3">TX6</strain>
    </source>
</reference>
<feature type="compositionally biased region" description="Polar residues" evidence="1">
    <location>
        <begin position="69"/>
        <end position="91"/>
    </location>
</feature>
<evidence type="ECO:0000256" key="1">
    <source>
        <dbReference type="SAM" id="MobiDB-lite"/>
    </source>
</evidence>
<dbReference type="Pfam" id="PF00498">
    <property type="entry name" value="FHA"/>
    <property type="match status" value="1"/>
</dbReference>
<comment type="caution">
    <text evidence="3">The sequence shown here is derived from an EMBL/GenBank/DDBJ whole genome shotgun (WGS) entry which is preliminary data.</text>
</comment>
<gene>
    <name evidence="3" type="ORF">OC846_005442</name>
</gene>
<feature type="compositionally biased region" description="Low complexity" evidence="1">
    <location>
        <begin position="537"/>
        <end position="550"/>
    </location>
</feature>
<feature type="compositionally biased region" description="Polar residues" evidence="1">
    <location>
        <begin position="1"/>
        <end position="10"/>
    </location>
</feature>
<sequence length="961" mass="101910">MLGTQSSQASRAGRSPFAALDRNLSLQSSQRLHQHASATPSMNALKHASSYQGTSSPSKVAAIERRDQSASQSNTLSSPNRAITPTITFTEDPNAGLASDRTGSSALTLYGSYTHTLIIGRSKPSGRPHNSVAAATGSQAAASQSDSLVKSEVEALHRHSPSLHAGLKSALSSPQNAKHMRVCLPNDARHVSRVHALIHYTPFPSTSQSTTHAHLSPQKIPTAMLGSFLLRIIGQNGLYVNGQRLRADTVVTLQPGRTRLGFFGDVEVVFDVKADAMPAHIRSRALELQSHLITRVSSSPRTGSPTKKKSHPTLTTSPSKTNLIMASGQSCALPSPFSDPERGSQQTAASSARAKDARKKARMEHDGGLTPPPTSSPSRDSQDNSQAIVSQTLRPLTNFADVLSPPPSSSPLANTNSSRDASAGVSKKRKHRDVVPPSEDDSYVDNNNFDINFGTEDEGRRLYTSSLPSSPAAAASRRRMDEREGESALKSARATGRQRLADSEEEEERGSASDSDSQLSSASSLSPSPTPSPARRPAPASAAASSSSSSKKMGPPPVPVRSSARPNTSTKGAAGPAQRSMVGFGLQAPITDPIAFARGTYLQSAARRAVSALAPSYDLEQLLAYAIVFYRTATIAASEAVRSVLNGNPGLMRGEVGPKEMVTDGALGSAETQSVAEKTKLESFMFEHALANAPVVGGRKVAFTAAQWNTALTKGWREQLELVLRYSSAANDKQNAISETQPISAFLRRGPFVAIQRLGKDAAGNPLEPWYYYKPEADPDRERAQNFSPYVKPIRGALLTHKPIFWKKSAYGHAEQDLSSSGGNWDGGEQDEQGTIEAGGSAPLVRALADDVWGRNLECGVDLSASGGGGQDSLMEEHGLTESLVVSSGAGYSKRPTSAIAAAAEKVLKRSSTVAGAAAPALAADAPEGLTQGTELRVWGETQEEEMEVTYDKHGDQDYKD</sequence>
<evidence type="ECO:0000313" key="3">
    <source>
        <dbReference type="EMBL" id="KAK0546022.1"/>
    </source>
</evidence>
<dbReference type="AlphaFoldDB" id="A0AAN6JPI5"/>
<dbReference type="PROSITE" id="PS50006">
    <property type="entry name" value="FHA_DOMAIN"/>
    <property type="match status" value="1"/>
</dbReference>
<keyword evidence="4" id="KW-1185">Reference proteome</keyword>
<feature type="region of interest" description="Disordered" evidence="1">
    <location>
        <begin position="1"/>
        <end position="100"/>
    </location>
</feature>
<feature type="region of interest" description="Disordered" evidence="1">
    <location>
        <begin position="292"/>
        <end position="385"/>
    </location>
</feature>
<protein>
    <recommendedName>
        <fullName evidence="2">FHA domain-containing protein</fullName>
    </recommendedName>
</protein>
<feature type="compositionally biased region" description="Basic and acidic residues" evidence="1">
    <location>
        <begin position="478"/>
        <end position="487"/>
    </location>
</feature>
<feature type="compositionally biased region" description="Polar residues" evidence="1">
    <location>
        <begin position="312"/>
        <end position="332"/>
    </location>
</feature>
<dbReference type="Proteomes" id="UP001176517">
    <property type="component" value="Unassembled WGS sequence"/>
</dbReference>
<dbReference type="InterPro" id="IPR000253">
    <property type="entry name" value="FHA_dom"/>
</dbReference>